<keyword evidence="1" id="KW-1133">Transmembrane helix</keyword>
<evidence type="ECO:0000256" key="1">
    <source>
        <dbReference type="SAM" id="Phobius"/>
    </source>
</evidence>
<gene>
    <name evidence="2" type="ORF">C8P68_102336</name>
</gene>
<dbReference type="Proteomes" id="UP000244168">
    <property type="component" value="Unassembled WGS sequence"/>
</dbReference>
<sequence>METYDSSAGTAVAAGAIVMFIVIMLLWVLIPIVGMWKAFSKAGKPGWAAIIPIYNYIVMLEITGKPLWWCILMLFPCTSLIFVVWNTNLISKSFGKSEGFTVGLFFLPFIFWPILGFGDAQYLGPSAKEAMAANRFGSADYQRPFDNNAQ</sequence>
<evidence type="ECO:0000313" key="2">
    <source>
        <dbReference type="EMBL" id="PTQ99512.1"/>
    </source>
</evidence>
<keyword evidence="3" id="KW-1185">Reference proteome</keyword>
<keyword evidence="1" id="KW-0472">Membrane</keyword>
<evidence type="ECO:0008006" key="4">
    <source>
        <dbReference type="Google" id="ProtNLM"/>
    </source>
</evidence>
<keyword evidence="1" id="KW-0812">Transmembrane</keyword>
<dbReference type="InterPro" id="IPR043739">
    <property type="entry name" value="DUF5684"/>
</dbReference>
<feature type="transmembrane region" description="Helical" evidence="1">
    <location>
        <begin position="97"/>
        <end position="115"/>
    </location>
</feature>
<dbReference type="AlphaFoldDB" id="A0A2T5JCM7"/>
<name>A0A2T5JCM7_9SPHI</name>
<dbReference type="RefSeq" id="WP_211309755.1">
    <property type="nucleotide sequence ID" value="NZ_CP160205.1"/>
</dbReference>
<feature type="transmembrane region" description="Helical" evidence="1">
    <location>
        <begin position="12"/>
        <end position="30"/>
    </location>
</feature>
<protein>
    <recommendedName>
        <fullName evidence="4">Signal peptidase I</fullName>
    </recommendedName>
</protein>
<dbReference type="Pfam" id="PF18936">
    <property type="entry name" value="DUF5684"/>
    <property type="match status" value="1"/>
</dbReference>
<feature type="transmembrane region" description="Helical" evidence="1">
    <location>
        <begin position="66"/>
        <end position="85"/>
    </location>
</feature>
<proteinExistence type="predicted"/>
<feature type="transmembrane region" description="Helical" evidence="1">
    <location>
        <begin position="42"/>
        <end position="60"/>
    </location>
</feature>
<organism evidence="2 3">
    <name type="scientific">Mucilaginibacter yixingensis</name>
    <dbReference type="NCBI Taxonomy" id="1295612"/>
    <lineage>
        <taxon>Bacteria</taxon>
        <taxon>Pseudomonadati</taxon>
        <taxon>Bacteroidota</taxon>
        <taxon>Sphingobacteriia</taxon>
        <taxon>Sphingobacteriales</taxon>
        <taxon>Sphingobacteriaceae</taxon>
        <taxon>Mucilaginibacter</taxon>
    </lineage>
</organism>
<evidence type="ECO:0000313" key="3">
    <source>
        <dbReference type="Proteomes" id="UP000244168"/>
    </source>
</evidence>
<dbReference type="EMBL" id="QAOQ01000002">
    <property type="protein sequence ID" value="PTQ99512.1"/>
    <property type="molecule type" value="Genomic_DNA"/>
</dbReference>
<reference evidence="2 3" key="1">
    <citation type="submission" date="2018-04" db="EMBL/GenBank/DDBJ databases">
        <title>Genomic Encyclopedia of Archaeal and Bacterial Type Strains, Phase II (KMG-II): from individual species to whole genera.</title>
        <authorList>
            <person name="Goeker M."/>
        </authorList>
    </citation>
    <scope>NUCLEOTIDE SEQUENCE [LARGE SCALE GENOMIC DNA]</scope>
    <source>
        <strain evidence="2 3">DSM 26809</strain>
    </source>
</reference>
<accession>A0A2T5JCM7</accession>
<comment type="caution">
    <text evidence="2">The sequence shown here is derived from an EMBL/GenBank/DDBJ whole genome shotgun (WGS) entry which is preliminary data.</text>
</comment>